<protein>
    <submittedName>
        <fullName evidence="2">Uncharacterized protein</fullName>
    </submittedName>
</protein>
<dbReference type="EMBL" id="JBHTMX010000013">
    <property type="protein sequence ID" value="MFD1331069.1"/>
    <property type="molecule type" value="Genomic_DNA"/>
</dbReference>
<dbReference type="RefSeq" id="WP_378774270.1">
    <property type="nucleotide sequence ID" value="NZ_JBHTMX010000013.1"/>
</dbReference>
<feature type="compositionally biased region" description="Low complexity" evidence="1">
    <location>
        <begin position="1"/>
        <end position="10"/>
    </location>
</feature>
<sequence>MAGQDTPKTTDTPEDDAADKAGTGAGGSPTQGRPEPGTGAIAPDDLNSENDDGAG</sequence>
<accession>A0ABW3Z4F9</accession>
<keyword evidence="3" id="KW-1185">Reference proteome</keyword>
<organism evidence="2 3">
    <name type="scientific">Methylopila musalis</name>
    <dbReference type="NCBI Taxonomy" id="1134781"/>
    <lineage>
        <taxon>Bacteria</taxon>
        <taxon>Pseudomonadati</taxon>
        <taxon>Pseudomonadota</taxon>
        <taxon>Alphaproteobacteria</taxon>
        <taxon>Hyphomicrobiales</taxon>
        <taxon>Methylopilaceae</taxon>
        <taxon>Methylopila</taxon>
    </lineage>
</organism>
<reference evidence="3" key="1">
    <citation type="journal article" date="2019" name="Int. J. Syst. Evol. Microbiol.">
        <title>The Global Catalogue of Microorganisms (GCM) 10K type strain sequencing project: providing services to taxonomists for standard genome sequencing and annotation.</title>
        <authorList>
            <consortium name="The Broad Institute Genomics Platform"/>
            <consortium name="The Broad Institute Genome Sequencing Center for Infectious Disease"/>
            <person name="Wu L."/>
            <person name="Ma J."/>
        </authorList>
    </citation>
    <scope>NUCLEOTIDE SEQUENCE [LARGE SCALE GENOMIC DNA]</scope>
    <source>
        <strain evidence="3">CCUG 61696</strain>
    </source>
</reference>
<evidence type="ECO:0000256" key="1">
    <source>
        <dbReference type="SAM" id="MobiDB-lite"/>
    </source>
</evidence>
<comment type="caution">
    <text evidence="2">The sequence shown here is derived from an EMBL/GenBank/DDBJ whole genome shotgun (WGS) entry which is preliminary data.</text>
</comment>
<feature type="region of interest" description="Disordered" evidence="1">
    <location>
        <begin position="1"/>
        <end position="55"/>
    </location>
</feature>
<feature type="compositionally biased region" description="Acidic residues" evidence="1">
    <location>
        <begin position="46"/>
        <end position="55"/>
    </location>
</feature>
<name>A0ABW3Z4F9_9HYPH</name>
<proteinExistence type="predicted"/>
<gene>
    <name evidence="2" type="ORF">ACFQ4O_03565</name>
</gene>
<evidence type="ECO:0000313" key="2">
    <source>
        <dbReference type="EMBL" id="MFD1331069.1"/>
    </source>
</evidence>
<evidence type="ECO:0000313" key="3">
    <source>
        <dbReference type="Proteomes" id="UP001597171"/>
    </source>
</evidence>
<dbReference type="Proteomes" id="UP001597171">
    <property type="component" value="Unassembled WGS sequence"/>
</dbReference>